<keyword evidence="1" id="KW-1133">Transmembrane helix</keyword>
<name>A0A8J4VU01_9ROSI</name>
<dbReference type="EMBL" id="JRKL02000527">
    <property type="protein sequence ID" value="KAF3970495.1"/>
    <property type="molecule type" value="Genomic_DNA"/>
</dbReference>
<proteinExistence type="predicted"/>
<keyword evidence="3" id="KW-1185">Reference proteome</keyword>
<reference evidence="2" key="1">
    <citation type="submission" date="2020-03" db="EMBL/GenBank/DDBJ databases">
        <title>Castanea mollissima Vanexum genome sequencing.</title>
        <authorList>
            <person name="Staton M."/>
        </authorList>
    </citation>
    <scope>NUCLEOTIDE SEQUENCE</scope>
    <source>
        <tissue evidence="2">Leaf</tissue>
    </source>
</reference>
<gene>
    <name evidence="2" type="ORF">CMV_005826</name>
</gene>
<sequence>METNQRENFNHRQTSPLFILLMVVVECFDLKFDGGLYGGLAVVAVARSGANGGYRAFSIIFSFLALQPQGAAEWSFFFFFLGFGFGIQFPF</sequence>
<dbReference type="AlphaFoldDB" id="A0A8J4VU01"/>
<evidence type="ECO:0000256" key="1">
    <source>
        <dbReference type="SAM" id="Phobius"/>
    </source>
</evidence>
<evidence type="ECO:0000313" key="3">
    <source>
        <dbReference type="Proteomes" id="UP000737018"/>
    </source>
</evidence>
<accession>A0A8J4VU01</accession>
<keyword evidence="1" id="KW-0472">Membrane</keyword>
<organism evidence="2 3">
    <name type="scientific">Castanea mollissima</name>
    <name type="common">Chinese chestnut</name>
    <dbReference type="NCBI Taxonomy" id="60419"/>
    <lineage>
        <taxon>Eukaryota</taxon>
        <taxon>Viridiplantae</taxon>
        <taxon>Streptophyta</taxon>
        <taxon>Embryophyta</taxon>
        <taxon>Tracheophyta</taxon>
        <taxon>Spermatophyta</taxon>
        <taxon>Magnoliopsida</taxon>
        <taxon>eudicotyledons</taxon>
        <taxon>Gunneridae</taxon>
        <taxon>Pentapetalae</taxon>
        <taxon>rosids</taxon>
        <taxon>fabids</taxon>
        <taxon>Fagales</taxon>
        <taxon>Fagaceae</taxon>
        <taxon>Castanea</taxon>
    </lineage>
</organism>
<dbReference type="Proteomes" id="UP000737018">
    <property type="component" value="Unassembled WGS sequence"/>
</dbReference>
<comment type="caution">
    <text evidence="2">The sequence shown here is derived from an EMBL/GenBank/DDBJ whole genome shotgun (WGS) entry which is preliminary data.</text>
</comment>
<keyword evidence="1" id="KW-0812">Transmembrane</keyword>
<protein>
    <submittedName>
        <fullName evidence="2">Uncharacterized protein</fullName>
    </submittedName>
</protein>
<evidence type="ECO:0000313" key="2">
    <source>
        <dbReference type="EMBL" id="KAF3970495.1"/>
    </source>
</evidence>
<feature type="transmembrane region" description="Helical" evidence="1">
    <location>
        <begin position="71"/>
        <end position="89"/>
    </location>
</feature>